<dbReference type="InterPro" id="IPR004648">
    <property type="entry name" value="Oligpept_transpt"/>
</dbReference>
<feature type="transmembrane region" description="Helical" evidence="10">
    <location>
        <begin position="511"/>
        <end position="532"/>
    </location>
</feature>
<keyword evidence="12" id="KW-1185">Reference proteome</keyword>
<evidence type="ECO:0000256" key="9">
    <source>
        <dbReference type="SAM" id="MobiDB-lite"/>
    </source>
</evidence>
<evidence type="ECO:0000256" key="1">
    <source>
        <dbReference type="ARBA" id="ARBA00004141"/>
    </source>
</evidence>
<dbReference type="PANTHER" id="PTHR22601">
    <property type="entry name" value="ISP4 LIKE PROTEIN"/>
    <property type="match status" value="1"/>
</dbReference>
<evidence type="ECO:0000256" key="2">
    <source>
        <dbReference type="ARBA" id="ARBA00008807"/>
    </source>
</evidence>
<feature type="transmembrane region" description="Helical" evidence="10">
    <location>
        <begin position="144"/>
        <end position="163"/>
    </location>
</feature>
<keyword evidence="7 10" id="KW-1133">Transmembrane helix</keyword>
<feature type="transmembrane region" description="Helical" evidence="10">
    <location>
        <begin position="387"/>
        <end position="406"/>
    </location>
</feature>
<evidence type="ECO:0000256" key="3">
    <source>
        <dbReference type="ARBA" id="ARBA00022448"/>
    </source>
</evidence>
<proteinExistence type="inferred from homology"/>
<evidence type="ECO:0000256" key="7">
    <source>
        <dbReference type="ARBA" id="ARBA00022989"/>
    </source>
</evidence>
<feature type="transmembrane region" description="Helical" evidence="10">
    <location>
        <begin position="538"/>
        <end position="561"/>
    </location>
</feature>
<feature type="transmembrane region" description="Helical" evidence="10">
    <location>
        <begin position="273"/>
        <end position="291"/>
    </location>
</feature>
<dbReference type="EMBL" id="SGPJ01000118">
    <property type="protein sequence ID" value="THG98466.1"/>
    <property type="molecule type" value="Genomic_DNA"/>
</dbReference>
<feature type="compositionally biased region" description="Basic and acidic residues" evidence="9">
    <location>
        <begin position="48"/>
        <end position="65"/>
    </location>
</feature>
<evidence type="ECO:0000256" key="4">
    <source>
        <dbReference type="ARBA" id="ARBA00022692"/>
    </source>
</evidence>
<dbReference type="GO" id="GO:0016020">
    <property type="term" value="C:membrane"/>
    <property type="evidence" value="ECO:0007669"/>
    <property type="project" value="UniProtKB-SubCell"/>
</dbReference>
<dbReference type="GO" id="GO:0015031">
    <property type="term" value="P:protein transport"/>
    <property type="evidence" value="ECO:0007669"/>
    <property type="project" value="UniProtKB-KW"/>
</dbReference>
<feature type="region of interest" description="Disordered" evidence="9">
    <location>
        <begin position="1"/>
        <end position="72"/>
    </location>
</feature>
<keyword evidence="8 10" id="KW-0472">Membrane</keyword>
<comment type="similarity">
    <text evidence="2">Belongs to the oligopeptide OPT transporter family.</text>
</comment>
<reference evidence="11 12" key="1">
    <citation type="submission" date="2019-02" db="EMBL/GenBank/DDBJ databases">
        <title>Genome sequencing of the rare red list fungi Phlebia centrifuga.</title>
        <authorList>
            <person name="Buettner E."/>
            <person name="Kellner H."/>
        </authorList>
    </citation>
    <scope>NUCLEOTIDE SEQUENCE [LARGE SCALE GENOMIC DNA]</scope>
    <source>
        <strain evidence="11 12">DSM 108282</strain>
    </source>
</reference>
<feature type="transmembrane region" description="Helical" evidence="10">
    <location>
        <begin position="620"/>
        <end position="640"/>
    </location>
</feature>
<keyword evidence="6" id="KW-0653">Protein transport</keyword>
<accession>A0A4S4KKD2</accession>
<feature type="transmembrane region" description="Helical" evidence="10">
    <location>
        <begin position="766"/>
        <end position="788"/>
    </location>
</feature>
<dbReference type="Proteomes" id="UP000309038">
    <property type="component" value="Unassembled WGS sequence"/>
</dbReference>
<gene>
    <name evidence="11" type="ORF">EW026_g3728</name>
</gene>
<feature type="transmembrane region" description="Helical" evidence="10">
    <location>
        <begin position="175"/>
        <end position="192"/>
    </location>
</feature>
<feature type="transmembrane region" description="Helical" evidence="10">
    <location>
        <begin position="218"/>
        <end position="237"/>
    </location>
</feature>
<keyword evidence="5" id="KW-0571">Peptide transport</keyword>
<evidence type="ECO:0000256" key="10">
    <source>
        <dbReference type="SAM" id="Phobius"/>
    </source>
</evidence>
<feature type="transmembrane region" description="Helical" evidence="10">
    <location>
        <begin position="249"/>
        <end position="267"/>
    </location>
</feature>
<dbReference type="GO" id="GO:0035673">
    <property type="term" value="F:oligopeptide transmembrane transporter activity"/>
    <property type="evidence" value="ECO:0007669"/>
    <property type="project" value="InterPro"/>
</dbReference>
<dbReference type="Pfam" id="PF03169">
    <property type="entry name" value="OPT"/>
    <property type="match status" value="1"/>
</dbReference>
<feature type="transmembrane region" description="Helical" evidence="10">
    <location>
        <begin position="312"/>
        <end position="340"/>
    </location>
</feature>
<comment type="subcellular location">
    <subcellularLocation>
        <location evidence="1">Membrane</location>
        <topology evidence="1">Multi-pass membrane protein</topology>
    </subcellularLocation>
</comment>
<keyword evidence="3" id="KW-0813">Transport</keyword>
<protein>
    <recommendedName>
        <fullName evidence="13">Oligopeptide transporter</fullName>
    </recommendedName>
</protein>
<evidence type="ECO:0000256" key="6">
    <source>
        <dbReference type="ARBA" id="ARBA00022927"/>
    </source>
</evidence>
<evidence type="ECO:0000256" key="8">
    <source>
        <dbReference type="ARBA" id="ARBA00023136"/>
    </source>
</evidence>
<dbReference type="AlphaFoldDB" id="A0A4S4KKD2"/>
<comment type="caution">
    <text evidence="11">The sequence shown here is derived from an EMBL/GenBank/DDBJ whole genome shotgun (WGS) entry which is preliminary data.</text>
</comment>
<feature type="transmembrane region" description="Helical" evidence="10">
    <location>
        <begin position="352"/>
        <end position="375"/>
    </location>
</feature>
<dbReference type="NCBIfam" id="TIGR00728">
    <property type="entry name" value="OPT_sfam"/>
    <property type="match status" value="1"/>
</dbReference>
<evidence type="ECO:0000256" key="5">
    <source>
        <dbReference type="ARBA" id="ARBA00022856"/>
    </source>
</evidence>
<evidence type="ECO:0008006" key="13">
    <source>
        <dbReference type="Google" id="ProtNLM"/>
    </source>
</evidence>
<dbReference type="InterPro" id="IPR004813">
    <property type="entry name" value="OPT"/>
</dbReference>
<name>A0A4S4KKD2_9APHY</name>
<feature type="transmembrane region" description="Helical" evidence="10">
    <location>
        <begin position="692"/>
        <end position="710"/>
    </location>
</feature>
<evidence type="ECO:0000313" key="11">
    <source>
        <dbReference type="EMBL" id="THG98466.1"/>
    </source>
</evidence>
<organism evidence="11 12">
    <name type="scientific">Hermanssonia centrifuga</name>
    <dbReference type="NCBI Taxonomy" id="98765"/>
    <lineage>
        <taxon>Eukaryota</taxon>
        <taxon>Fungi</taxon>
        <taxon>Dikarya</taxon>
        <taxon>Basidiomycota</taxon>
        <taxon>Agaricomycotina</taxon>
        <taxon>Agaricomycetes</taxon>
        <taxon>Polyporales</taxon>
        <taxon>Meruliaceae</taxon>
        <taxon>Hermanssonia</taxon>
    </lineage>
</organism>
<sequence>MSSSAIPTLSRRRVPDVPEDVDDAMEHFNDPNWDYRPPSPTLSTESIDLDRKGKTFSETSRHSTSDFDTESNAESTYVKTAAETGASKSQLWRTGTRDYEDDSPYPEVRAAVSNMDDPSMPVNTFRMQVVSYCTELSRLISICIRWFLGLLFTVGATAINQILGLRSLSMTINTLAIQVAVLPFGKAFAYFLPRTRFNTFGYVWTLNPGPFNVKEHTVIIAMANMTWTTSYVLSVFLVQQVNYGQQLSYSYKILLGLSTQLIGIAYAGLYRKFLVWPSSMIYPGTLVSCSLTNTLHRTWGIREKSHISREKFFFIVMVCAGVWYFVPGFLFTGLSIFSWACWIAPTNPAVNTVFGSATGLGMGLLTFDWTMISIIGNPLVSPWWAEINIYACFVFLAWFIAPILYFTNTWFSKYMPISATAPFDNTGLPYDLSAVITDGKFDNDKYQAYSPLYLTTMNVLTYSVCFGILPATVVHTWLWYGKDLLRQFRSKLADNRDVHSRLMMAYPEVPMLWYGLLFVFCFAAGIAGIEIFPTGFPVWALIVSIIIPVLLILPVGIIRAVTNQWIQLSFISDLIGGYIIPGQPVAHMIFKTYVTWPAEQANAYLAGMKMGHYMHVPPRIMFIGQTVAVFVTAFVSQAVVDYILSHSPDACTPLATDGFTCPTNGLFADGAIIWGAVGPQRLFSPGQLYNPLLWLMLICAFLPIPFWLLARRYPYSRWRYVNIPAALSAAMYFPPATGMQFTSWFIGGAIFQWFVRRFHFRWWMRYNYVLAAALDAGVAFGAIFVFLFTSLPKGGLTLDWWGNTVWMNTNDAMAMPFTLLAPNATFGPTFAPTQ</sequence>
<dbReference type="NCBIfam" id="TIGR00727">
    <property type="entry name" value="ISP4_OPT"/>
    <property type="match status" value="1"/>
</dbReference>
<keyword evidence="4 10" id="KW-0812">Transmembrane</keyword>
<feature type="transmembrane region" description="Helical" evidence="10">
    <location>
        <begin position="459"/>
        <end position="480"/>
    </location>
</feature>
<evidence type="ECO:0000313" key="12">
    <source>
        <dbReference type="Proteomes" id="UP000309038"/>
    </source>
</evidence>